<evidence type="ECO:0008006" key="4">
    <source>
        <dbReference type="Google" id="ProtNLM"/>
    </source>
</evidence>
<dbReference type="AlphaFoldDB" id="A0A8H3EQ99"/>
<feature type="transmembrane region" description="Helical" evidence="1">
    <location>
        <begin position="112"/>
        <end position="133"/>
    </location>
</feature>
<name>A0A8H3EQ99_9LECA</name>
<organism evidence="2 3">
    <name type="scientific">Imshaugia aleurites</name>
    <dbReference type="NCBI Taxonomy" id="172621"/>
    <lineage>
        <taxon>Eukaryota</taxon>
        <taxon>Fungi</taxon>
        <taxon>Dikarya</taxon>
        <taxon>Ascomycota</taxon>
        <taxon>Pezizomycotina</taxon>
        <taxon>Lecanoromycetes</taxon>
        <taxon>OSLEUM clade</taxon>
        <taxon>Lecanoromycetidae</taxon>
        <taxon>Lecanorales</taxon>
        <taxon>Lecanorineae</taxon>
        <taxon>Parmeliaceae</taxon>
        <taxon>Imshaugia</taxon>
    </lineage>
</organism>
<feature type="transmembrane region" description="Helical" evidence="1">
    <location>
        <begin position="227"/>
        <end position="245"/>
    </location>
</feature>
<dbReference type="PANTHER" id="PTHR18640">
    <property type="entry name" value="SOLUTE CARRIER FAMILY 10 MEMBER 7"/>
    <property type="match status" value="1"/>
</dbReference>
<dbReference type="GO" id="GO:0005886">
    <property type="term" value="C:plasma membrane"/>
    <property type="evidence" value="ECO:0007669"/>
    <property type="project" value="TreeGrafter"/>
</dbReference>
<dbReference type="Pfam" id="PF13593">
    <property type="entry name" value="SBF_like"/>
    <property type="match status" value="1"/>
</dbReference>
<dbReference type="InterPro" id="IPR038770">
    <property type="entry name" value="Na+/solute_symporter_sf"/>
</dbReference>
<feature type="transmembrane region" description="Helical" evidence="1">
    <location>
        <begin position="154"/>
        <end position="173"/>
    </location>
</feature>
<dbReference type="Proteomes" id="UP000664534">
    <property type="component" value="Unassembled WGS sequence"/>
</dbReference>
<protein>
    <recommendedName>
        <fullName evidence="4">Sodium bile acid symporter family protein</fullName>
    </recommendedName>
</protein>
<evidence type="ECO:0000313" key="2">
    <source>
        <dbReference type="EMBL" id="CAF9909735.1"/>
    </source>
</evidence>
<evidence type="ECO:0000313" key="3">
    <source>
        <dbReference type="Proteomes" id="UP000664534"/>
    </source>
</evidence>
<keyword evidence="1" id="KW-1133">Transmembrane helix</keyword>
<feature type="transmembrane region" description="Helical" evidence="1">
    <location>
        <begin position="335"/>
        <end position="357"/>
    </location>
</feature>
<feature type="transmembrane region" description="Helical" evidence="1">
    <location>
        <begin position="193"/>
        <end position="215"/>
    </location>
</feature>
<dbReference type="InterPro" id="IPR016833">
    <property type="entry name" value="Put_Na-Bile_cotransptr"/>
</dbReference>
<gene>
    <name evidence="2" type="ORF">IMSHALPRED_008455</name>
</gene>
<feature type="transmembrane region" description="Helical" evidence="1">
    <location>
        <begin position="80"/>
        <end position="100"/>
    </location>
</feature>
<keyword evidence="1" id="KW-0812">Transmembrane</keyword>
<accession>A0A8H3EQ99</accession>
<feature type="transmembrane region" description="Helical" evidence="1">
    <location>
        <begin position="299"/>
        <end position="323"/>
    </location>
</feature>
<feature type="transmembrane region" description="Helical" evidence="1">
    <location>
        <begin position="265"/>
        <end position="287"/>
    </location>
</feature>
<keyword evidence="3" id="KW-1185">Reference proteome</keyword>
<feature type="transmembrane region" description="Helical" evidence="1">
    <location>
        <begin position="50"/>
        <end position="68"/>
    </location>
</feature>
<reference evidence="2" key="1">
    <citation type="submission" date="2021-03" db="EMBL/GenBank/DDBJ databases">
        <authorList>
            <person name="Tagirdzhanova G."/>
        </authorList>
    </citation>
    <scope>NUCLEOTIDE SEQUENCE</scope>
</reference>
<keyword evidence="1" id="KW-0472">Membrane</keyword>
<comment type="caution">
    <text evidence="2">The sequence shown here is derived from an EMBL/GenBank/DDBJ whole genome shotgun (WGS) entry which is preliminary data.</text>
</comment>
<dbReference type="OrthoDB" id="188035at2759"/>
<proteinExistence type="predicted"/>
<sequence>MSKSRLQSVYSGVKYFITDQWFLLALAILVAISSQAQVPASSQKLKETVVTYLCPAVIFFITGCTLATRILWENYTRWKIHLFTQIQCFLMCSASAYGVVSLCATNSDFMDPALLIGLIFLGCVPTTIASNTIMTKQAHGNHVLTLVESTVGNLIGPALSPALINMYILPRPWYTDFLPLAQVDNYAELYKRVFQQFGLSLFLPLAIGQVVQNLFPQVTNKIFVEWRLSKLGSLALLILIWQTLSHQTFDQAFETGAFTSVKGNNMVFIVLMSLAFYLLWLAISILLSLPWLAREEIVTVAYVVPAKTPALGIPLSAVMFAGLDRVTQSKIQVPLVIYQGLQIACGSVFTLVLRRWIEIGRAAKAGKDVEEASQDRASSDG</sequence>
<dbReference type="PANTHER" id="PTHR18640:SF5">
    <property type="entry name" value="SODIUM_BILE ACID COTRANSPORTER 7"/>
    <property type="match status" value="1"/>
</dbReference>
<dbReference type="Gene3D" id="1.20.1530.20">
    <property type="match status" value="1"/>
</dbReference>
<dbReference type="EMBL" id="CAJPDT010000006">
    <property type="protein sequence ID" value="CAF9909735.1"/>
    <property type="molecule type" value="Genomic_DNA"/>
</dbReference>
<evidence type="ECO:0000256" key="1">
    <source>
        <dbReference type="SAM" id="Phobius"/>
    </source>
</evidence>